<proteinExistence type="predicted"/>
<protein>
    <recommendedName>
        <fullName evidence="1">dTDP-4-dehydro-6-deoxy-alpha-D-glucopyranose 2,3-dehydratase domain-containing protein</fullName>
    </recommendedName>
</protein>
<dbReference type="GO" id="GO:0016829">
    <property type="term" value="F:lyase activity"/>
    <property type="evidence" value="ECO:0007669"/>
    <property type="project" value="InterPro"/>
</dbReference>
<gene>
    <name evidence="2" type="ORF">SHKM778_32050</name>
</gene>
<feature type="domain" description="dTDP-4-dehydro-6-deoxy-alpha-D-glucopyranose 2,3-dehydratase" evidence="1">
    <location>
        <begin position="4"/>
        <end position="150"/>
    </location>
</feature>
<reference evidence="2" key="1">
    <citation type="submission" date="2024-06" db="EMBL/GenBank/DDBJ databases">
        <authorList>
            <consortium name="consrtm"/>
            <person name="Uemura M."/>
            <person name="Terahara T."/>
        </authorList>
    </citation>
    <scope>NUCLEOTIDE SEQUENCE</scope>
    <source>
        <strain evidence="2">KM77-8</strain>
    </source>
</reference>
<reference evidence="2" key="2">
    <citation type="submission" date="2024-07" db="EMBL/GenBank/DDBJ databases">
        <title>Streptomyces haneummycinica sp. nov., a new antibiotic-producing actinobacterium isolated from marine sediment.</title>
        <authorList>
            <person name="Uemura M."/>
            <person name="Hamada M."/>
            <person name="Hirano S."/>
            <person name="Kobayashi K."/>
            <person name="Ohshiro T."/>
            <person name="Kobayashi T."/>
            <person name="Terahara T."/>
        </authorList>
    </citation>
    <scope>NUCLEOTIDE SEQUENCE</scope>
    <source>
        <strain evidence="2">KM77-8</strain>
    </source>
</reference>
<evidence type="ECO:0000313" key="2">
    <source>
        <dbReference type="EMBL" id="BFO16817.1"/>
    </source>
</evidence>
<dbReference type="EMBL" id="AP035768">
    <property type="protein sequence ID" value="BFO16817.1"/>
    <property type="molecule type" value="Genomic_DNA"/>
</dbReference>
<dbReference type="Pfam" id="PF03559">
    <property type="entry name" value="Hexose_dehydrat"/>
    <property type="match status" value="1"/>
</dbReference>
<name>A0AAT9HI16_9ACTN</name>
<sequence>MHRDTGPVATWTQPIIHQPETGILGIVVKEFDGVLHFLMQAKMEPGNFGGLQLSPTVQATRSNYRRVHSGRAVSYVEYFTGEHRPRVLADVRQSEQGSWFYRKRNRNVVVEATDDVDVLDGFRWLTLGQLHHLLEYDDLVNMDSRTVLSCSPFAFGGAAGEPGR</sequence>
<organism evidence="2">
    <name type="scientific">Streptomyces haneummycinicus</name>
    <dbReference type="NCBI Taxonomy" id="3074435"/>
    <lineage>
        <taxon>Bacteria</taxon>
        <taxon>Bacillati</taxon>
        <taxon>Actinomycetota</taxon>
        <taxon>Actinomycetes</taxon>
        <taxon>Kitasatosporales</taxon>
        <taxon>Streptomycetaceae</taxon>
        <taxon>Streptomyces</taxon>
    </lineage>
</organism>
<accession>A0AAT9HI16</accession>
<dbReference type="InterPro" id="IPR038153">
    <property type="entry name" value="EvaA-like_sf"/>
</dbReference>
<dbReference type="Gene3D" id="3.90.79.40">
    <property type="entry name" value="EvaA sugar 2,3-dehydratase subunit"/>
    <property type="match status" value="1"/>
</dbReference>
<evidence type="ECO:0000259" key="1">
    <source>
        <dbReference type="Pfam" id="PF03559"/>
    </source>
</evidence>
<dbReference type="AlphaFoldDB" id="A0AAT9HI16"/>
<dbReference type="InterPro" id="IPR005212">
    <property type="entry name" value="EvaA-like"/>
</dbReference>